<dbReference type="CDD" id="cd00817">
    <property type="entry name" value="ValRS_core"/>
    <property type="match status" value="1"/>
</dbReference>
<evidence type="ECO:0000256" key="1">
    <source>
        <dbReference type="ARBA" id="ARBA00004173"/>
    </source>
</evidence>
<dbReference type="InterPro" id="IPR014729">
    <property type="entry name" value="Rossmann-like_a/b/a_fold"/>
</dbReference>
<evidence type="ECO:0000256" key="7">
    <source>
        <dbReference type="ARBA" id="ARBA00022741"/>
    </source>
</evidence>
<comment type="subcellular location">
    <subcellularLocation>
        <location evidence="2">Cytoplasm</location>
    </subcellularLocation>
    <subcellularLocation>
        <location evidence="1">Mitochondrion</location>
    </subcellularLocation>
</comment>
<dbReference type="GO" id="GO:0005829">
    <property type="term" value="C:cytosol"/>
    <property type="evidence" value="ECO:0007669"/>
    <property type="project" value="TreeGrafter"/>
</dbReference>
<dbReference type="EMBL" id="ML119695">
    <property type="protein sequence ID" value="RPA79772.1"/>
    <property type="molecule type" value="Genomic_DNA"/>
</dbReference>
<dbReference type="Gene3D" id="1.10.287.380">
    <property type="entry name" value="Valyl-tRNA synthetase, C-terminal domain"/>
    <property type="match status" value="1"/>
</dbReference>
<name>A0A3N4I0Y8_ASCIM</name>
<evidence type="ECO:0000256" key="6">
    <source>
        <dbReference type="ARBA" id="ARBA00022598"/>
    </source>
</evidence>
<feature type="domain" description="Aminoacyl-tRNA synthetase class Ia" evidence="17">
    <location>
        <begin position="117"/>
        <end position="738"/>
    </location>
</feature>
<dbReference type="PRINTS" id="PR00986">
    <property type="entry name" value="TRNASYNTHVAL"/>
</dbReference>
<gene>
    <name evidence="19" type="ORF">BJ508DRAFT_363002</name>
</gene>
<dbReference type="GO" id="GO:0005524">
    <property type="term" value="F:ATP binding"/>
    <property type="evidence" value="ECO:0007669"/>
    <property type="project" value="UniProtKB-KW"/>
</dbReference>
<dbReference type="FunFam" id="3.40.50.620:FF:000020">
    <property type="entry name" value="Valine--tRNA ligase, mitochondrial"/>
    <property type="match status" value="1"/>
</dbReference>
<evidence type="ECO:0000256" key="10">
    <source>
        <dbReference type="ARBA" id="ARBA00023146"/>
    </source>
</evidence>
<proteinExistence type="inferred from homology"/>
<organism evidence="19 20">
    <name type="scientific">Ascobolus immersus RN42</name>
    <dbReference type="NCBI Taxonomy" id="1160509"/>
    <lineage>
        <taxon>Eukaryota</taxon>
        <taxon>Fungi</taxon>
        <taxon>Dikarya</taxon>
        <taxon>Ascomycota</taxon>
        <taxon>Pezizomycotina</taxon>
        <taxon>Pezizomycetes</taxon>
        <taxon>Pezizales</taxon>
        <taxon>Ascobolaceae</taxon>
        <taxon>Ascobolus</taxon>
    </lineage>
</organism>
<evidence type="ECO:0000256" key="9">
    <source>
        <dbReference type="ARBA" id="ARBA00022917"/>
    </source>
</evidence>
<dbReference type="GO" id="GO:0004832">
    <property type="term" value="F:valine-tRNA ligase activity"/>
    <property type="evidence" value="ECO:0007669"/>
    <property type="project" value="UniProtKB-EC"/>
</dbReference>
<dbReference type="InterPro" id="IPR037118">
    <property type="entry name" value="Val-tRNA_synth_C_sf"/>
</dbReference>
<evidence type="ECO:0000256" key="2">
    <source>
        <dbReference type="ARBA" id="ARBA00004496"/>
    </source>
</evidence>
<dbReference type="InterPro" id="IPR033705">
    <property type="entry name" value="Anticodon_Ia_Val"/>
</dbReference>
<dbReference type="Gene3D" id="3.90.740.10">
    <property type="entry name" value="Valyl/Leucyl/Isoleucyl-tRNA synthetase, editing domain"/>
    <property type="match status" value="1"/>
</dbReference>
<dbReference type="InterPro" id="IPR009080">
    <property type="entry name" value="tRNAsynth_Ia_anticodon-bd"/>
</dbReference>
<evidence type="ECO:0000256" key="12">
    <source>
        <dbReference type="ARBA" id="ARBA00040837"/>
    </source>
</evidence>
<dbReference type="InterPro" id="IPR010978">
    <property type="entry name" value="tRNA-bd_arm"/>
</dbReference>
<dbReference type="Proteomes" id="UP000275078">
    <property type="component" value="Unassembled WGS sequence"/>
</dbReference>
<keyword evidence="8 14" id="KW-0067">ATP-binding</keyword>
<dbReference type="SUPFAM" id="SSF47323">
    <property type="entry name" value="Anticodon-binding domain of a subclass of class I aminoacyl-tRNA synthetases"/>
    <property type="match status" value="1"/>
</dbReference>
<dbReference type="GO" id="GO:0002161">
    <property type="term" value="F:aminoacyl-tRNA deacylase activity"/>
    <property type="evidence" value="ECO:0007669"/>
    <property type="project" value="InterPro"/>
</dbReference>
<dbReference type="PROSITE" id="PS00178">
    <property type="entry name" value="AA_TRNA_LIGASE_I"/>
    <property type="match status" value="1"/>
</dbReference>
<dbReference type="SUPFAM" id="SSF52374">
    <property type="entry name" value="Nucleotidylyl transferase"/>
    <property type="match status" value="1"/>
</dbReference>
<dbReference type="Gene3D" id="3.40.50.620">
    <property type="entry name" value="HUPs"/>
    <property type="match status" value="2"/>
</dbReference>
<evidence type="ECO:0000256" key="11">
    <source>
        <dbReference type="ARBA" id="ARBA00029936"/>
    </source>
</evidence>
<comment type="similarity">
    <text evidence="3 14">Belongs to the class-I aminoacyl-tRNA synthetase family.</text>
</comment>
<dbReference type="InterPro" id="IPR009008">
    <property type="entry name" value="Val/Leu/Ile-tRNA-synth_edit"/>
</dbReference>
<dbReference type="HAMAP" id="MF_02004">
    <property type="entry name" value="Val_tRNA_synth_type1"/>
    <property type="match status" value="1"/>
</dbReference>
<evidence type="ECO:0000256" key="15">
    <source>
        <dbReference type="SAM" id="Coils"/>
    </source>
</evidence>
<keyword evidence="7 14" id="KW-0547">Nucleotide-binding</keyword>
<evidence type="ECO:0000256" key="14">
    <source>
        <dbReference type="RuleBase" id="RU363035"/>
    </source>
</evidence>
<dbReference type="SUPFAM" id="SSF46589">
    <property type="entry name" value="tRNA-binding arm"/>
    <property type="match status" value="1"/>
</dbReference>
<feature type="coiled-coil region" evidence="15">
    <location>
        <begin position="993"/>
        <end position="1062"/>
    </location>
</feature>
<dbReference type="STRING" id="1160509.A0A3N4I0Y8"/>
<feature type="domain" description="Methionyl/Valyl/Leucyl/Isoleucyl-tRNA synthetase anticodon-binding" evidence="18">
    <location>
        <begin position="783"/>
        <end position="928"/>
    </location>
</feature>
<dbReference type="SUPFAM" id="SSF50677">
    <property type="entry name" value="ValRS/IleRS/LeuRS editing domain"/>
    <property type="match status" value="1"/>
</dbReference>
<dbReference type="Pfam" id="PF08264">
    <property type="entry name" value="Anticodon_1"/>
    <property type="match status" value="1"/>
</dbReference>
<evidence type="ECO:0000256" key="13">
    <source>
        <dbReference type="ARBA" id="ARBA00047552"/>
    </source>
</evidence>
<evidence type="ECO:0000313" key="20">
    <source>
        <dbReference type="Proteomes" id="UP000275078"/>
    </source>
</evidence>
<evidence type="ECO:0000259" key="17">
    <source>
        <dbReference type="Pfam" id="PF00133"/>
    </source>
</evidence>
<dbReference type="OrthoDB" id="629407at2759"/>
<dbReference type="NCBIfam" id="NF004349">
    <property type="entry name" value="PRK05729.1"/>
    <property type="match status" value="1"/>
</dbReference>
<keyword evidence="20" id="KW-1185">Reference proteome</keyword>
<evidence type="ECO:0000259" key="18">
    <source>
        <dbReference type="Pfam" id="PF08264"/>
    </source>
</evidence>
<dbReference type="GO" id="GO:0006438">
    <property type="term" value="P:valyl-tRNA aminoacylation"/>
    <property type="evidence" value="ECO:0007669"/>
    <property type="project" value="InterPro"/>
</dbReference>
<evidence type="ECO:0000313" key="19">
    <source>
        <dbReference type="EMBL" id="RPA79772.1"/>
    </source>
</evidence>
<evidence type="ECO:0000256" key="4">
    <source>
        <dbReference type="ARBA" id="ARBA00013169"/>
    </source>
</evidence>
<evidence type="ECO:0000256" key="16">
    <source>
        <dbReference type="SAM" id="MobiDB-lite"/>
    </source>
</evidence>
<keyword evidence="10 14" id="KW-0030">Aminoacyl-tRNA synthetase</keyword>
<dbReference type="AlphaFoldDB" id="A0A3N4I0Y8"/>
<keyword evidence="5" id="KW-0963">Cytoplasm</keyword>
<accession>A0A3N4I0Y8</accession>
<dbReference type="PANTHER" id="PTHR11946">
    <property type="entry name" value="VALYL-TRNA SYNTHETASES"/>
    <property type="match status" value="1"/>
</dbReference>
<dbReference type="NCBIfam" id="TIGR00422">
    <property type="entry name" value="valS"/>
    <property type="match status" value="1"/>
</dbReference>
<keyword evidence="9 14" id="KW-0648">Protein biosynthesis</keyword>
<keyword evidence="15" id="KW-0175">Coiled coil</keyword>
<dbReference type="Pfam" id="PF00133">
    <property type="entry name" value="tRNA-synt_1"/>
    <property type="match status" value="1"/>
</dbReference>
<comment type="catalytic activity">
    <reaction evidence="13">
        <text>tRNA(Val) + L-valine + ATP = L-valyl-tRNA(Val) + AMP + diphosphate</text>
        <dbReference type="Rhea" id="RHEA:10704"/>
        <dbReference type="Rhea" id="RHEA-COMP:9672"/>
        <dbReference type="Rhea" id="RHEA-COMP:9708"/>
        <dbReference type="ChEBI" id="CHEBI:30616"/>
        <dbReference type="ChEBI" id="CHEBI:33019"/>
        <dbReference type="ChEBI" id="CHEBI:57762"/>
        <dbReference type="ChEBI" id="CHEBI:78442"/>
        <dbReference type="ChEBI" id="CHEBI:78537"/>
        <dbReference type="ChEBI" id="CHEBI:456215"/>
        <dbReference type="EC" id="6.1.1.9"/>
    </reaction>
</comment>
<dbReference type="CDD" id="cd07962">
    <property type="entry name" value="Anticodon_Ia_Val"/>
    <property type="match status" value="1"/>
</dbReference>
<feature type="region of interest" description="Disordered" evidence="16">
    <location>
        <begin position="1"/>
        <end position="70"/>
    </location>
</feature>
<evidence type="ECO:0000256" key="8">
    <source>
        <dbReference type="ARBA" id="ARBA00022840"/>
    </source>
</evidence>
<sequence>MADSTAPPTDIPEKKAPTGEEVPVEAGGAGVKVKSEKELEKERKKAEKAKKFAEKQAKVTKDAGKAEKKEKKVKEVKVEEVLPPYVEETPAGEKKILKPLDDAYHKAYSPQVVESAWYSWWEKEGFFKPEFTPDGKTKPEGSFVIPIPPPNVTGALHVGHALANVLQDSLIRWNRMQGKTTLFLPGCDHAGISTQSVVEKMLWKLEKKTRYDLGREEFVKRAWEWKEDYHERITRALKRMGGSYDWSREAFTLDENLSEAVAHTFVTLHEEGIIYRANRLVNWCVQLNTAISNLEVDNKEIEGRTLLDVPGYSKKVEFGVITHFKYQIEGSDETIEVATTRPETMLGDTGIAVHPDDKRYQHLIGKFAIHPIVDRKMPIVADTYVEMDFGTGAVKITPAHDHNDFALGKRHNLEFINIMNDDGTFNANAGPYEGHKRFDVRYSVVDELTKKGLFVKKEDNKMVIPLCAKSKDVIEPIMKPQWWMSMKNMAEEAIKVVKDGTVKIRPESAEKSYFKWLEGIQDWCLSRQLWWGHRCPVYFVRFEEDAGQSDDNELWVSGKTEAEAREKAEKKFPGKKFTLEQDPDVLDTWFSSGLWPFSTLGWPKQTKDLENLYPTSLLETGWDILFFWVARMIMLGIKMTGKVPFTEVYCHQLVRDSEGRKMSKSLGNVIDPLDVIEGITFEKLNGKLLIGNLDPKELATATKFQKTTFPDGIPECGTDALRFCLAQYNTGGGDIQFDVKVMHGHRKFCNKIYQATKYVLGKLGNDYVPPAKAGKTGKESLAERWILHKMNTCAKDIDRALSDREFSKATQIIYAYWYNNLCDVYIENSKSLISSGNAEEAKSAIDTLYTALEGALLMIHPFMPFLTEELWQRLPRRPEDKTPSVCVAKYPVYTAELDDAASEEAYELLLDITKGLRSLTAEYAIKGEGKAFVQAFDDASFKTATAEAQSIQALAGKGIGSVEILDASAPTPDGCVVSSVSSKASVFLHVKGRVDVDAEIKKADSKLKKAQESIKKQEKLLKDKNFLTKATDDLKEAEQKKLEDLEAVVRGVEETVKELQKLRI</sequence>
<evidence type="ECO:0000256" key="5">
    <source>
        <dbReference type="ARBA" id="ARBA00022490"/>
    </source>
</evidence>
<dbReference type="InterPro" id="IPR002300">
    <property type="entry name" value="aa-tRNA-synth_Ia"/>
</dbReference>
<dbReference type="InterPro" id="IPR013155">
    <property type="entry name" value="M/V/L/I-tRNA-synth_anticd-bd"/>
</dbReference>
<dbReference type="InterPro" id="IPR001412">
    <property type="entry name" value="aa-tRNA-synth_I_CS"/>
</dbReference>
<dbReference type="EC" id="6.1.1.9" evidence="4"/>
<evidence type="ECO:0000256" key="3">
    <source>
        <dbReference type="ARBA" id="ARBA00005594"/>
    </source>
</evidence>
<dbReference type="InterPro" id="IPR002303">
    <property type="entry name" value="Valyl-tRNA_ligase"/>
</dbReference>
<dbReference type="GO" id="GO:0005739">
    <property type="term" value="C:mitochondrion"/>
    <property type="evidence" value="ECO:0007669"/>
    <property type="project" value="UniProtKB-SubCell"/>
</dbReference>
<dbReference type="PANTHER" id="PTHR11946:SF109">
    <property type="entry name" value="VALINE--TRNA LIGASE"/>
    <property type="match status" value="1"/>
</dbReference>
<dbReference type="FunFam" id="3.90.740.10:FF:000005">
    <property type="entry name" value="Valine--tRNA ligase, mitochondrial"/>
    <property type="match status" value="1"/>
</dbReference>
<keyword evidence="6 14" id="KW-0436">Ligase</keyword>
<feature type="compositionally biased region" description="Basic and acidic residues" evidence="16">
    <location>
        <begin position="33"/>
        <end position="70"/>
    </location>
</feature>
<dbReference type="FunFam" id="1.10.730.10:FF:000009">
    <property type="entry name" value="Valine--tRNA ligase, mitochondrial"/>
    <property type="match status" value="1"/>
</dbReference>
<reference evidence="19 20" key="1">
    <citation type="journal article" date="2018" name="Nat. Ecol. Evol.">
        <title>Pezizomycetes genomes reveal the molecular basis of ectomycorrhizal truffle lifestyle.</title>
        <authorList>
            <person name="Murat C."/>
            <person name="Payen T."/>
            <person name="Noel B."/>
            <person name="Kuo A."/>
            <person name="Morin E."/>
            <person name="Chen J."/>
            <person name="Kohler A."/>
            <person name="Krizsan K."/>
            <person name="Balestrini R."/>
            <person name="Da Silva C."/>
            <person name="Montanini B."/>
            <person name="Hainaut M."/>
            <person name="Levati E."/>
            <person name="Barry K.W."/>
            <person name="Belfiori B."/>
            <person name="Cichocki N."/>
            <person name="Clum A."/>
            <person name="Dockter R.B."/>
            <person name="Fauchery L."/>
            <person name="Guy J."/>
            <person name="Iotti M."/>
            <person name="Le Tacon F."/>
            <person name="Lindquist E.A."/>
            <person name="Lipzen A."/>
            <person name="Malagnac F."/>
            <person name="Mello A."/>
            <person name="Molinier V."/>
            <person name="Miyauchi S."/>
            <person name="Poulain J."/>
            <person name="Riccioni C."/>
            <person name="Rubini A."/>
            <person name="Sitrit Y."/>
            <person name="Splivallo R."/>
            <person name="Traeger S."/>
            <person name="Wang M."/>
            <person name="Zifcakova L."/>
            <person name="Wipf D."/>
            <person name="Zambonelli A."/>
            <person name="Paolocci F."/>
            <person name="Nowrousian M."/>
            <person name="Ottonello S."/>
            <person name="Baldrian P."/>
            <person name="Spatafora J.W."/>
            <person name="Henrissat B."/>
            <person name="Nagy L.G."/>
            <person name="Aury J.M."/>
            <person name="Wincker P."/>
            <person name="Grigoriev I.V."/>
            <person name="Bonfante P."/>
            <person name="Martin F.M."/>
        </authorList>
    </citation>
    <scope>NUCLEOTIDE SEQUENCE [LARGE SCALE GENOMIC DNA]</scope>
    <source>
        <strain evidence="19 20">RN42</strain>
    </source>
</reference>
<dbReference type="Gene3D" id="1.10.730.10">
    <property type="entry name" value="Isoleucyl-tRNA Synthetase, Domain 1"/>
    <property type="match status" value="1"/>
</dbReference>
<dbReference type="FunFam" id="3.40.50.620:FF:000078">
    <property type="entry name" value="Valine--tRNA ligase, mitochondrial"/>
    <property type="match status" value="1"/>
</dbReference>
<protein>
    <recommendedName>
        <fullName evidence="12">Valine--tRNA ligase, mitochondrial</fullName>
        <ecNumber evidence="4">6.1.1.9</ecNumber>
    </recommendedName>
    <alternativeName>
        <fullName evidence="11">Valyl-tRNA synthetase</fullName>
    </alternativeName>
</protein>